<dbReference type="Pfam" id="PF02104">
    <property type="entry name" value="SURF1"/>
    <property type="match status" value="1"/>
</dbReference>
<organism evidence="3 4">
    <name type="scientific">Brevibacterium yomogidense</name>
    <dbReference type="NCBI Taxonomy" id="946573"/>
    <lineage>
        <taxon>Bacteria</taxon>
        <taxon>Bacillati</taxon>
        <taxon>Actinomycetota</taxon>
        <taxon>Actinomycetes</taxon>
        <taxon>Micrococcales</taxon>
        <taxon>Brevibacteriaceae</taxon>
        <taxon>Brevibacterium</taxon>
    </lineage>
</organism>
<dbReference type="EMBL" id="FWFF01000005">
    <property type="protein sequence ID" value="SLM94712.1"/>
    <property type="molecule type" value="Genomic_DNA"/>
</dbReference>
<keyword evidence="1" id="KW-1003">Cell membrane</keyword>
<name>A0A1X6X685_9MICO</name>
<comment type="subcellular location">
    <subcellularLocation>
        <location evidence="1">Cell membrane</location>
        <topology evidence="1">Multi-pass membrane protein</topology>
    </subcellularLocation>
</comment>
<feature type="transmembrane region" description="Helical" evidence="1">
    <location>
        <begin position="229"/>
        <end position="247"/>
    </location>
</feature>
<dbReference type="CDD" id="cd06662">
    <property type="entry name" value="SURF1"/>
    <property type="match status" value="1"/>
</dbReference>
<evidence type="ECO:0000313" key="4">
    <source>
        <dbReference type="Proteomes" id="UP000196581"/>
    </source>
</evidence>
<dbReference type="PROSITE" id="PS50895">
    <property type="entry name" value="SURF1"/>
    <property type="match status" value="1"/>
</dbReference>
<accession>A0A1X6X685</accession>
<keyword evidence="1" id="KW-1133">Transmembrane helix</keyword>
<proteinExistence type="inferred from homology"/>
<dbReference type="InterPro" id="IPR002994">
    <property type="entry name" value="Surf1/Shy1"/>
</dbReference>
<dbReference type="Proteomes" id="UP000196581">
    <property type="component" value="Unassembled WGS sequence"/>
</dbReference>
<evidence type="ECO:0000256" key="1">
    <source>
        <dbReference type="RuleBase" id="RU363076"/>
    </source>
</evidence>
<comment type="caution">
    <text evidence="1">Lacks conserved residue(s) required for the propagation of feature annotation.</text>
</comment>
<feature type="region of interest" description="Disordered" evidence="2">
    <location>
        <begin position="274"/>
        <end position="324"/>
    </location>
</feature>
<dbReference type="AlphaFoldDB" id="A0A1X6X685"/>
<evidence type="ECO:0000313" key="3">
    <source>
        <dbReference type="EMBL" id="SLM94712.1"/>
    </source>
</evidence>
<protein>
    <recommendedName>
        <fullName evidence="1">SURF1-like protein</fullName>
    </recommendedName>
</protein>
<reference evidence="4" key="1">
    <citation type="submission" date="2017-02" db="EMBL/GenBank/DDBJ databases">
        <authorList>
            <person name="Dridi B."/>
        </authorList>
    </citation>
    <scope>NUCLEOTIDE SEQUENCE [LARGE SCALE GENOMIC DNA]</scope>
    <source>
        <strain evidence="4">B Co 03.10</strain>
    </source>
</reference>
<dbReference type="RefSeq" id="WP_087005286.1">
    <property type="nucleotide sequence ID" value="NZ_FWFF01000005.1"/>
</dbReference>
<evidence type="ECO:0000256" key="2">
    <source>
        <dbReference type="SAM" id="MobiDB-lite"/>
    </source>
</evidence>
<keyword evidence="1" id="KW-0812">Transmembrane</keyword>
<sequence>MLRLALTPRWLSFLALVLVLASIFVGLSMWQVDRAQHKNDVLTAQDVDTMRPFNDVLDAQVPMPQRLVDQRVSLSGRYLPDAEVLVTDRIHEGDSGFWVVTMFEVAGAQLGEEAQLSSPDTATAKPIAIPVIRGWVADAASAADHPAPAGDIDMEARLGPVEGPLQASDLPDGQVRSVSTSQLINMFDVHTYSGVLFPEHASMTGAGDGMPHVDLEAQEDGKGVDWQSAIYALEWIFFAGFAFYIWFQLLRDAHRAQQQEEFGGPTEYVIVKQAGEKDLQSRGSQTGDTQTSDTQSGRTDTRRTDAGDTDTSSTRNTHAGGTPQ</sequence>
<feature type="compositionally biased region" description="Low complexity" evidence="2">
    <location>
        <begin position="283"/>
        <end position="298"/>
    </location>
</feature>
<keyword evidence="1" id="KW-0472">Membrane</keyword>
<dbReference type="GO" id="GO:0005886">
    <property type="term" value="C:plasma membrane"/>
    <property type="evidence" value="ECO:0007669"/>
    <property type="project" value="UniProtKB-SubCell"/>
</dbReference>
<gene>
    <name evidence="3" type="ORF">FM105_04335</name>
</gene>
<keyword evidence="4" id="KW-1185">Reference proteome</keyword>
<comment type="similarity">
    <text evidence="1">Belongs to the SURF1 family.</text>
</comment>